<dbReference type="EMBL" id="AMCW01000133">
    <property type="protein sequence ID" value="EKK00116.1"/>
    <property type="molecule type" value="Genomic_DNA"/>
</dbReference>
<evidence type="ECO:0000313" key="3">
    <source>
        <dbReference type="Proteomes" id="UP000007993"/>
    </source>
</evidence>
<feature type="region of interest" description="Disordered" evidence="1">
    <location>
        <begin position="21"/>
        <end position="43"/>
    </location>
</feature>
<evidence type="ECO:0000313" key="2">
    <source>
        <dbReference type="EMBL" id="EKK00116.1"/>
    </source>
</evidence>
<comment type="caution">
    <text evidence="2">The sequence shown here is derived from an EMBL/GenBank/DDBJ whole genome shotgun (WGS) entry which is preliminary data.</text>
</comment>
<evidence type="ECO:0000256" key="1">
    <source>
        <dbReference type="SAM" id="MobiDB-lite"/>
    </source>
</evidence>
<reference evidence="2 3" key="1">
    <citation type="journal article" date="2013" name="Mar. Genomics">
        <title>Expression of sulfatases in Rhodopirellula baltica and the diversity of sulfatases in the genus Rhodopirellula.</title>
        <authorList>
            <person name="Wegner C.E."/>
            <person name="Richter-Heitmann T."/>
            <person name="Klindworth A."/>
            <person name="Klockow C."/>
            <person name="Richter M."/>
            <person name="Achstetter T."/>
            <person name="Glockner F.O."/>
            <person name="Harder J."/>
        </authorList>
    </citation>
    <scope>NUCLEOTIDE SEQUENCE [LARGE SCALE GENOMIC DNA]</scope>
    <source>
        <strain evidence="2 3">SH28</strain>
    </source>
</reference>
<proteinExistence type="predicted"/>
<sequence>MWCFEEQIVCAVLREHRVSKLHPRKRAPAADAEPLAPRRVMSN</sequence>
<name>K5E2V3_RHOBT</name>
<protein>
    <submittedName>
        <fullName evidence="2">Uncharacterized protein</fullName>
    </submittedName>
</protein>
<gene>
    <name evidence="2" type="ORF">RBSH_04452</name>
</gene>
<dbReference type="PATRIC" id="fig|993517.3.peg.4841"/>
<dbReference type="AlphaFoldDB" id="K5E2V3"/>
<organism evidence="2 3">
    <name type="scientific">Rhodopirellula baltica SH28</name>
    <dbReference type="NCBI Taxonomy" id="993517"/>
    <lineage>
        <taxon>Bacteria</taxon>
        <taxon>Pseudomonadati</taxon>
        <taxon>Planctomycetota</taxon>
        <taxon>Planctomycetia</taxon>
        <taxon>Pirellulales</taxon>
        <taxon>Pirellulaceae</taxon>
        <taxon>Rhodopirellula</taxon>
    </lineage>
</organism>
<accession>K5E2V3</accession>
<dbReference type="Proteomes" id="UP000007993">
    <property type="component" value="Unassembled WGS sequence"/>
</dbReference>